<keyword evidence="5" id="KW-0547">Nucleotide-binding</keyword>
<evidence type="ECO:0000259" key="8">
    <source>
        <dbReference type="SMART" id="SM00065"/>
    </source>
</evidence>
<reference evidence="10 11" key="1">
    <citation type="submission" date="2020-05" db="EMBL/GenBank/DDBJ databases">
        <title>Parvularcula mediterraneae sp. nov., isolated from polypropylene straw from shallow seawater of the seashore of Laganas in Zakynthos island, Greece.</title>
        <authorList>
            <person name="Szabo I."/>
            <person name="Al-Omari J."/>
            <person name="Rado J."/>
            <person name="Szerdahelyi G.S."/>
        </authorList>
    </citation>
    <scope>NUCLEOTIDE SEQUENCE [LARGE SCALE GENOMIC DNA]</scope>
    <source>
        <strain evidence="10 11">ZS-1/3</strain>
    </source>
</reference>
<evidence type="ECO:0000313" key="11">
    <source>
        <dbReference type="Proteomes" id="UP000536835"/>
    </source>
</evidence>
<dbReference type="GO" id="GO:0004673">
    <property type="term" value="F:protein histidine kinase activity"/>
    <property type="evidence" value="ECO:0007669"/>
    <property type="project" value="UniProtKB-EC"/>
</dbReference>
<organism evidence="10 11">
    <name type="scientific">Parvularcula mediterranea</name>
    <dbReference type="NCBI Taxonomy" id="2732508"/>
    <lineage>
        <taxon>Bacteria</taxon>
        <taxon>Pseudomonadati</taxon>
        <taxon>Pseudomonadota</taxon>
        <taxon>Alphaproteobacteria</taxon>
        <taxon>Parvularculales</taxon>
        <taxon>Parvularculaceae</taxon>
        <taxon>Parvularcula</taxon>
    </lineage>
</organism>
<protein>
    <recommendedName>
        <fullName evidence="2">histidine kinase</fullName>
        <ecNumber evidence="2">2.7.13.3</ecNumber>
    </recommendedName>
</protein>
<dbReference type="Gene3D" id="3.30.450.40">
    <property type="match status" value="1"/>
</dbReference>
<keyword evidence="7" id="KW-0067">ATP-binding</keyword>
<evidence type="ECO:0000256" key="5">
    <source>
        <dbReference type="ARBA" id="ARBA00022741"/>
    </source>
</evidence>
<comment type="caution">
    <text evidence="10">The sequence shown here is derived from an EMBL/GenBank/DDBJ whole genome shotgun (WGS) entry which is preliminary data.</text>
</comment>
<keyword evidence="6" id="KW-0418">Kinase</keyword>
<sequence length="367" mass="39372">MVRAQFHPREVARLMALQSYGVLDTGADPSFDALASLASRLCDTPIALVSLVDAERQWFKSKVGFNETETHRDHALCAHAILSDEPLVIPDTMDDARFSDNPLCGVDANVRFYAGVPLIAGEGLPLGTLCVIDEKPRPEGLSKEQLQDLRLLGKQAEKLLELQRSLARERASLKESVHRTKNVIAVASAIASRTIGQADDLQQARTNLLDRLSALSKAQAFILEAAGKGAPVRALVERQLAAFFNDDDHRVRCHGPEVALKGDAAEGIGLATHELVTNAIKHGSLSVPGGRVDISWELMEGGSVHFEWLESRGPKPEVPNGKPSGFGTVVLGPLATQKIGGRSVLDLSGDGAVWRAEISAANVMPPA</sequence>
<dbReference type="Proteomes" id="UP000536835">
    <property type="component" value="Unassembled WGS sequence"/>
</dbReference>
<dbReference type="Pfam" id="PF01590">
    <property type="entry name" value="GAF"/>
    <property type="match status" value="1"/>
</dbReference>
<evidence type="ECO:0000313" key="10">
    <source>
        <dbReference type="EMBL" id="NNU16024.1"/>
    </source>
</evidence>
<dbReference type="EC" id="2.7.13.3" evidence="2"/>
<dbReference type="InterPro" id="IPR036890">
    <property type="entry name" value="HATPase_C_sf"/>
</dbReference>
<keyword evidence="4" id="KW-0808">Transferase</keyword>
<keyword evidence="3" id="KW-0597">Phosphoprotein</keyword>
<keyword evidence="11" id="KW-1185">Reference proteome</keyword>
<dbReference type="Gene3D" id="3.30.565.10">
    <property type="entry name" value="Histidine kinase-like ATPase, C-terminal domain"/>
    <property type="match status" value="1"/>
</dbReference>
<comment type="catalytic activity">
    <reaction evidence="1">
        <text>ATP + protein L-histidine = ADP + protein N-phospho-L-histidine.</text>
        <dbReference type="EC" id="2.7.13.3"/>
    </reaction>
</comment>
<evidence type="ECO:0000256" key="7">
    <source>
        <dbReference type="ARBA" id="ARBA00022840"/>
    </source>
</evidence>
<evidence type="ECO:0000256" key="2">
    <source>
        <dbReference type="ARBA" id="ARBA00012438"/>
    </source>
</evidence>
<dbReference type="InterPro" id="IPR003018">
    <property type="entry name" value="GAF"/>
</dbReference>
<dbReference type="InterPro" id="IPR029016">
    <property type="entry name" value="GAF-like_dom_sf"/>
</dbReference>
<dbReference type="PANTHER" id="PTHR43102:SF2">
    <property type="entry name" value="GAF DOMAIN-CONTAINING PROTEIN"/>
    <property type="match status" value="1"/>
</dbReference>
<dbReference type="EMBL" id="JABFCX010000002">
    <property type="protein sequence ID" value="NNU16024.1"/>
    <property type="molecule type" value="Genomic_DNA"/>
</dbReference>
<dbReference type="Pfam" id="PF07536">
    <property type="entry name" value="HWE_HK"/>
    <property type="match status" value="1"/>
</dbReference>
<proteinExistence type="predicted"/>
<evidence type="ECO:0000256" key="6">
    <source>
        <dbReference type="ARBA" id="ARBA00022777"/>
    </source>
</evidence>
<dbReference type="SMART" id="SM00911">
    <property type="entry name" value="HWE_HK"/>
    <property type="match status" value="1"/>
</dbReference>
<feature type="domain" description="GAF" evidence="8">
    <location>
        <begin position="26"/>
        <end position="170"/>
    </location>
</feature>
<dbReference type="AlphaFoldDB" id="A0A7Y3RL09"/>
<evidence type="ECO:0000256" key="4">
    <source>
        <dbReference type="ARBA" id="ARBA00022679"/>
    </source>
</evidence>
<evidence type="ECO:0000256" key="1">
    <source>
        <dbReference type="ARBA" id="ARBA00000085"/>
    </source>
</evidence>
<feature type="domain" description="Signal transduction histidine kinase HWE region" evidence="9">
    <location>
        <begin position="175"/>
        <end position="257"/>
    </location>
</feature>
<evidence type="ECO:0000256" key="3">
    <source>
        <dbReference type="ARBA" id="ARBA00022553"/>
    </source>
</evidence>
<dbReference type="InterPro" id="IPR011102">
    <property type="entry name" value="Sig_transdc_His_kinase_HWE"/>
</dbReference>
<gene>
    <name evidence="10" type="ORF">HK107_06780</name>
</gene>
<dbReference type="PANTHER" id="PTHR43102">
    <property type="entry name" value="SLR1143 PROTEIN"/>
    <property type="match status" value="1"/>
</dbReference>
<dbReference type="GO" id="GO:0005524">
    <property type="term" value="F:ATP binding"/>
    <property type="evidence" value="ECO:0007669"/>
    <property type="project" value="UniProtKB-KW"/>
</dbReference>
<dbReference type="RefSeq" id="WP_173197916.1">
    <property type="nucleotide sequence ID" value="NZ_JABFCX010000002.1"/>
</dbReference>
<dbReference type="SMART" id="SM00065">
    <property type="entry name" value="GAF"/>
    <property type="match status" value="1"/>
</dbReference>
<dbReference type="SUPFAM" id="SSF55781">
    <property type="entry name" value="GAF domain-like"/>
    <property type="match status" value="1"/>
</dbReference>
<evidence type="ECO:0000259" key="9">
    <source>
        <dbReference type="SMART" id="SM00911"/>
    </source>
</evidence>
<accession>A0A7Y3RL09</accession>
<name>A0A7Y3RL09_9PROT</name>